<evidence type="ECO:0000313" key="3">
    <source>
        <dbReference type="EMBL" id="QUN07031.1"/>
    </source>
</evidence>
<gene>
    <name evidence="3" type="ORF">KDN34_06240</name>
</gene>
<keyword evidence="1" id="KW-1003">Cell membrane</keyword>
<keyword evidence="2" id="KW-1133">Transmembrane helix</keyword>
<dbReference type="InterPro" id="IPR007401">
    <property type="entry name" value="DUF454"/>
</dbReference>
<evidence type="ECO:0000256" key="1">
    <source>
        <dbReference type="PIRNR" id="PIRNR016789"/>
    </source>
</evidence>
<organism evidence="3 4">
    <name type="scientific">Shewanella yunxiaonensis</name>
    <dbReference type="NCBI Taxonomy" id="2829809"/>
    <lineage>
        <taxon>Bacteria</taxon>
        <taxon>Pseudomonadati</taxon>
        <taxon>Pseudomonadota</taxon>
        <taxon>Gammaproteobacteria</taxon>
        <taxon>Alteromonadales</taxon>
        <taxon>Shewanellaceae</taxon>
        <taxon>Shewanella</taxon>
    </lineage>
</organism>
<feature type="transmembrane region" description="Helical" evidence="2">
    <location>
        <begin position="103"/>
        <end position="123"/>
    </location>
</feature>
<feature type="transmembrane region" description="Helical" evidence="2">
    <location>
        <begin position="78"/>
        <end position="97"/>
    </location>
</feature>
<keyword evidence="1" id="KW-0997">Cell inner membrane</keyword>
<dbReference type="PANTHER" id="PTHR35813">
    <property type="entry name" value="INNER MEMBRANE PROTEIN YBAN"/>
    <property type="match status" value="1"/>
</dbReference>
<evidence type="ECO:0000313" key="4">
    <source>
        <dbReference type="Proteomes" id="UP000679575"/>
    </source>
</evidence>
<proteinExistence type="predicted"/>
<accession>A0ABX7YY95</accession>
<feature type="transmembrane region" description="Helical" evidence="2">
    <location>
        <begin position="6"/>
        <end position="27"/>
    </location>
</feature>
<dbReference type="PANTHER" id="PTHR35813:SF1">
    <property type="entry name" value="INNER MEMBRANE PROTEIN YBAN"/>
    <property type="match status" value="1"/>
</dbReference>
<dbReference type="Proteomes" id="UP000679575">
    <property type="component" value="Chromosome"/>
</dbReference>
<evidence type="ECO:0000256" key="2">
    <source>
        <dbReference type="SAM" id="Phobius"/>
    </source>
</evidence>
<dbReference type="EMBL" id="CP073587">
    <property type="protein sequence ID" value="QUN07031.1"/>
    <property type="molecule type" value="Genomic_DNA"/>
</dbReference>
<keyword evidence="2" id="KW-0812">Transmembrane</keyword>
<keyword evidence="1 2" id="KW-0472">Membrane</keyword>
<dbReference type="Pfam" id="PF04304">
    <property type="entry name" value="DUF454"/>
    <property type="match status" value="1"/>
</dbReference>
<dbReference type="PIRSF" id="PIRSF016789">
    <property type="entry name" value="DUF454"/>
    <property type="match status" value="1"/>
</dbReference>
<name>A0ABX7YY95_9GAMM</name>
<comment type="subcellular location">
    <subcellularLocation>
        <location evidence="1">Cell inner membrane</location>
        <topology evidence="1">Multi-pass membrane protein</topology>
    </subcellularLocation>
</comment>
<protein>
    <recommendedName>
        <fullName evidence="1">Inner membrane protein</fullName>
    </recommendedName>
</protein>
<sequence length="131" mass="14792">MIKRSVFLSLGIISLALGIAGIVLPLLPTVPFVLLSGYCFARSSPVLHSWLHQHPWFAQPLSDWQQKRGLRLALKRRALILTVCSFSLSIWWVSLVWVKLLLLFMLLILMVYLWRLPVVGVVAETSGVGEK</sequence>
<reference evidence="3 4" key="1">
    <citation type="submission" date="2021-04" db="EMBL/GenBank/DDBJ databases">
        <title>Novel species identification of genus Shewanella.</title>
        <authorList>
            <person name="Liu G."/>
        </authorList>
    </citation>
    <scope>NUCLEOTIDE SEQUENCE [LARGE SCALE GENOMIC DNA]</scope>
    <source>
        <strain evidence="3 4">FJAT-54481</strain>
    </source>
</reference>
<dbReference type="RefSeq" id="WP_212596035.1">
    <property type="nucleotide sequence ID" value="NZ_CP073587.1"/>
</dbReference>
<keyword evidence="4" id="KW-1185">Reference proteome</keyword>